<name>A0A146G9M4_TERSA</name>
<accession>A0A146G9M4</accession>
<dbReference type="Proteomes" id="UP000076023">
    <property type="component" value="Unassembled WGS sequence"/>
</dbReference>
<dbReference type="RefSeq" id="WP_153811361.1">
    <property type="nucleotide sequence ID" value="NZ_BDCO01000002.1"/>
</dbReference>
<reference evidence="2" key="1">
    <citation type="journal article" date="2017" name="Genome Announc.">
        <title>Draft Genome Sequence of Terrimicrobium sacchariphilum NM-5T, a Facultative Anaerobic Soil Bacterium of the Class Spartobacteria.</title>
        <authorList>
            <person name="Qiu Y.L."/>
            <person name="Tourlousse D.M."/>
            <person name="Matsuura N."/>
            <person name="Ohashi A."/>
            <person name="Sekiguchi Y."/>
        </authorList>
    </citation>
    <scope>NUCLEOTIDE SEQUENCE [LARGE SCALE GENOMIC DNA]</scope>
    <source>
        <strain evidence="2">NM-5</strain>
    </source>
</reference>
<evidence type="ECO:0000313" key="1">
    <source>
        <dbReference type="EMBL" id="GAT33296.1"/>
    </source>
</evidence>
<dbReference type="EMBL" id="BDCO01000002">
    <property type="protein sequence ID" value="GAT33296.1"/>
    <property type="molecule type" value="Genomic_DNA"/>
</dbReference>
<keyword evidence="2" id="KW-1185">Reference proteome</keyword>
<dbReference type="InParanoid" id="A0A146G9M4"/>
<sequence>MSWVVTGATAASLIATGVGTGMSYMAAQDEAANQKALADMNYGIQARNAKINATIAKRQANLKKTYSKAAIAAKEVNAKNYEMQAGAVEAQGREQARRMREQGASVMAAIRSGYAASGVTSEGTPIIAMADTAGKLELAVQDAKWQSDTEANRYKDAAAMERYNQNFDRADILVADYEAQLAKMGQQLNMDEAYFNRSAGYAQASATKTASYGTLISGVSSMATTTANYAGSSAGQQLFAKKTPQYTGRV</sequence>
<evidence type="ECO:0008006" key="3">
    <source>
        <dbReference type="Google" id="ProtNLM"/>
    </source>
</evidence>
<proteinExistence type="predicted"/>
<evidence type="ECO:0000313" key="2">
    <source>
        <dbReference type="Proteomes" id="UP000076023"/>
    </source>
</evidence>
<organism evidence="1 2">
    <name type="scientific">Terrimicrobium sacchariphilum</name>
    <dbReference type="NCBI Taxonomy" id="690879"/>
    <lineage>
        <taxon>Bacteria</taxon>
        <taxon>Pseudomonadati</taxon>
        <taxon>Verrucomicrobiota</taxon>
        <taxon>Terrimicrobiia</taxon>
        <taxon>Terrimicrobiales</taxon>
        <taxon>Terrimicrobiaceae</taxon>
        <taxon>Terrimicrobium</taxon>
    </lineage>
</organism>
<dbReference type="STRING" id="690879.TSACC_21709"/>
<comment type="caution">
    <text evidence="1">The sequence shown here is derived from an EMBL/GenBank/DDBJ whole genome shotgun (WGS) entry which is preliminary data.</text>
</comment>
<gene>
    <name evidence="1" type="ORF">TSACC_21709</name>
</gene>
<protein>
    <recommendedName>
        <fullName evidence="3">Internal virion protein</fullName>
    </recommendedName>
</protein>
<dbReference type="AlphaFoldDB" id="A0A146G9M4"/>